<reference evidence="2 3" key="1">
    <citation type="submission" date="2023-07" db="EMBL/GenBank/DDBJ databases">
        <title>Genomic Encyclopedia of Type Strains, Phase IV (KMG-IV): sequencing the most valuable type-strain genomes for metagenomic binning, comparative biology and taxonomic classification.</title>
        <authorList>
            <person name="Goeker M."/>
        </authorList>
    </citation>
    <scope>NUCLEOTIDE SEQUENCE [LARGE SCALE GENOMIC DNA]</scope>
    <source>
        <strain evidence="2 3">DSM 16784</strain>
    </source>
</reference>
<protein>
    <submittedName>
        <fullName evidence="2">Glyoxylase-like metal-dependent hydrolase (Beta-lactamase superfamily II)</fullName>
    </submittedName>
</protein>
<dbReference type="Gene3D" id="3.60.15.10">
    <property type="entry name" value="Ribonuclease Z/Hydroxyacylglutathione hydrolase-like"/>
    <property type="match status" value="1"/>
</dbReference>
<evidence type="ECO:0000259" key="1">
    <source>
        <dbReference type="SMART" id="SM00849"/>
    </source>
</evidence>
<sequence>MKDIEISSIDDSTWIISNGSGNGKTHNYLIEGEDYAVLIDTGLCVLDLKGITQTLISKEVIVINTHGHLDHIANNHQFDSIYMHPEDEKVLEEHSSYEYRHHLIAQRIMDKGCPNWLFHLPMIQEELDKHCRLPKQNKYKELYDGQIFDLGNRVLEIIHTPGHTCGSISVLDSKKKRLYVGDSVCEKGVLLHFDHSASLDIYQKSLNKLRDVYPLFEEIYPGHQMYPLSIYWIDDYIRGIDKINNGSAYYTKVVSNTGTGYLVSYGRATLSCPESAIKRI</sequence>
<dbReference type="EMBL" id="JAUSUR010000001">
    <property type="protein sequence ID" value="MDQ0360377.1"/>
    <property type="molecule type" value="Genomic_DNA"/>
</dbReference>
<comment type="caution">
    <text evidence="2">The sequence shown here is derived from an EMBL/GenBank/DDBJ whole genome shotgun (WGS) entry which is preliminary data.</text>
</comment>
<dbReference type="RefSeq" id="WP_307406236.1">
    <property type="nucleotide sequence ID" value="NZ_JAUSUR010000001.1"/>
</dbReference>
<dbReference type="SUPFAM" id="SSF56281">
    <property type="entry name" value="Metallo-hydrolase/oxidoreductase"/>
    <property type="match status" value="1"/>
</dbReference>
<dbReference type="InterPro" id="IPR001279">
    <property type="entry name" value="Metallo-B-lactamas"/>
</dbReference>
<evidence type="ECO:0000313" key="3">
    <source>
        <dbReference type="Proteomes" id="UP001230220"/>
    </source>
</evidence>
<dbReference type="SMART" id="SM00849">
    <property type="entry name" value="Lactamase_B"/>
    <property type="match status" value="1"/>
</dbReference>
<dbReference type="Pfam" id="PF00753">
    <property type="entry name" value="Lactamase_B"/>
    <property type="match status" value="1"/>
</dbReference>
<evidence type="ECO:0000313" key="2">
    <source>
        <dbReference type="EMBL" id="MDQ0360377.1"/>
    </source>
</evidence>
<accession>A0ABU0E0F5</accession>
<keyword evidence="3" id="KW-1185">Reference proteome</keyword>
<feature type="domain" description="Metallo-beta-lactamase" evidence="1">
    <location>
        <begin position="24"/>
        <end position="223"/>
    </location>
</feature>
<dbReference type="Proteomes" id="UP001230220">
    <property type="component" value="Unassembled WGS sequence"/>
</dbReference>
<dbReference type="InterPro" id="IPR036866">
    <property type="entry name" value="RibonucZ/Hydroxyglut_hydro"/>
</dbReference>
<name>A0ABU0E0F5_9FIRM</name>
<proteinExistence type="predicted"/>
<dbReference type="PANTHER" id="PTHR42951:SF4">
    <property type="entry name" value="ACYL-COENZYME A THIOESTERASE MBLAC2"/>
    <property type="match status" value="1"/>
</dbReference>
<organism evidence="2 3">
    <name type="scientific">Breznakia pachnodae</name>
    <dbReference type="NCBI Taxonomy" id="265178"/>
    <lineage>
        <taxon>Bacteria</taxon>
        <taxon>Bacillati</taxon>
        <taxon>Bacillota</taxon>
        <taxon>Erysipelotrichia</taxon>
        <taxon>Erysipelotrichales</taxon>
        <taxon>Erysipelotrichaceae</taxon>
        <taxon>Breznakia</taxon>
    </lineage>
</organism>
<dbReference type="InterPro" id="IPR050855">
    <property type="entry name" value="NDM-1-like"/>
</dbReference>
<gene>
    <name evidence="2" type="ORF">J2S15_001108</name>
</gene>
<dbReference type="PANTHER" id="PTHR42951">
    <property type="entry name" value="METALLO-BETA-LACTAMASE DOMAIN-CONTAINING"/>
    <property type="match status" value="1"/>
</dbReference>